<feature type="transmembrane region" description="Helical" evidence="1">
    <location>
        <begin position="281"/>
        <end position="301"/>
    </location>
</feature>
<keyword evidence="3" id="KW-0012">Acyltransferase</keyword>
<evidence type="ECO:0000256" key="1">
    <source>
        <dbReference type="SAM" id="Phobius"/>
    </source>
</evidence>
<dbReference type="AlphaFoldDB" id="A0A7C9HS70"/>
<keyword evidence="1" id="KW-0472">Membrane</keyword>
<feature type="transmembrane region" description="Helical" evidence="1">
    <location>
        <begin position="307"/>
        <end position="325"/>
    </location>
</feature>
<dbReference type="InterPro" id="IPR002656">
    <property type="entry name" value="Acyl_transf_3_dom"/>
</dbReference>
<dbReference type="Proteomes" id="UP000483286">
    <property type="component" value="Unassembled WGS sequence"/>
</dbReference>
<comment type="caution">
    <text evidence="3">The sequence shown here is derived from an EMBL/GenBank/DDBJ whole genome shotgun (WGS) entry which is preliminary data.</text>
</comment>
<feature type="transmembrane region" description="Helical" evidence="1">
    <location>
        <begin position="212"/>
        <end position="232"/>
    </location>
</feature>
<proteinExistence type="predicted"/>
<dbReference type="PANTHER" id="PTHR23028:SF131">
    <property type="entry name" value="BLR2367 PROTEIN"/>
    <property type="match status" value="1"/>
</dbReference>
<keyword evidence="3" id="KW-0808">Transferase</keyword>
<evidence type="ECO:0000313" key="4">
    <source>
        <dbReference type="Proteomes" id="UP000483286"/>
    </source>
</evidence>
<feature type="transmembrane region" description="Helical" evidence="1">
    <location>
        <begin position="369"/>
        <end position="391"/>
    </location>
</feature>
<evidence type="ECO:0000259" key="2">
    <source>
        <dbReference type="Pfam" id="PF01757"/>
    </source>
</evidence>
<feature type="domain" description="Acyltransferase 3" evidence="2">
    <location>
        <begin position="35"/>
        <end position="388"/>
    </location>
</feature>
<reference evidence="3 4" key="1">
    <citation type="submission" date="2019-12" db="EMBL/GenBank/DDBJ databases">
        <title>Deinococcus sp. HMF7620 Genome sequencing and assembly.</title>
        <authorList>
            <person name="Kang H."/>
            <person name="Kim H."/>
            <person name="Joh K."/>
        </authorList>
    </citation>
    <scope>NUCLEOTIDE SEQUENCE [LARGE SCALE GENOMIC DNA]</scope>
    <source>
        <strain evidence="3 4">HMF7620</strain>
    </source>
</reference>
<feature type="transmembrane region" description="Helical" evidence="1">
    <location>
        <begin position="238"/>
        <end position="260"/>
    </location>
</feature>
<dbReference type="RefSeq" id="WP_157459625.1">
    <property type="nucleotide sequence ID" value="NZ_WQLB01000016.1"/>
</dbReference>
<organism evidence="3 4">
    <name type="scientific">Deinococcus arboris</name>
    <dbReference type="NCBI Taxonomy" id="2682977"/>
    <lineage>
        <taxon>Bacteria</taxon>
        <taxon>Thermotogati</taxon>
        <taxon>Deinococcota</taxon>
        <taxon>Deinococci</taxon>
        <taxon>Deinococcales</taxon>
        <taxon>Deinococcaceae</taxon>
        <taxon>Deinococcus</taxon>
    </lineage>
</organism>
<name>A0A7C9HS70_9DEIO</name>
<dbReference type="Pfam" id="PF01757">
    <property type="entry name" value="Acyl_transf_3"/>
    <property type="match status" value="1"/>
</dbReference>
<feature type="transmembrane region" description="Helical" evidence="1">
    <location>
        <begin position="346"/>
        <end position="363"/>
    </location>
</feature>
<keyword evidence="4" id="KW-1185">Reference proteome</keyword>
<sequence>MRQDEGPAAHTSRSDLMSRLLQVSHGSAAPTRHVASLDALRGLAALAVVFFHLSLIAQQSLDSHQQGLQTALQTARLTPLFVFFAGSESVLVFFILSGFVLYLMLNSRAMPYTVYVRRRLLRLYPPYLVAVLISVVLVGLLGGHHAPGFGSWVNSVWQRPPDFITLLHHILVIGNPDTEPYNFVLWSLVQEMQISLIFPLLYAAVLRFKPAGVLAGCLGLSVLANVLALILAHTSPGLAYLLTPYLDSLHYLIFFAAGALMARRSATLGRWYGALSVWRKLLLIAGGLACYTYGHLLMVHFGIASRIGDLLILPGAFMLVLLFSHSQRVIQLSQHPAPQFLGRISYSLYLYHGVTLLAVVFGLGRHLALVPLLLLALILILPVCTLAYSAVEQPAIQWSRRGARRSVVPPASD</sequence>
<feature type="transmembrane region" description="Helical" evidence="1">
    <location>
        <begin position="81"/>
        <end position="105"/>
    </location>
</feature>
<feature type="transmembrane region" description="Helical" evidence="1">
    <location>
        <begin position="42"/>
        <end position="61"/>
    </location>
</feature>
<protein>
    <submittedName>
        <fullName evidence="3">Acyltransferase family protein</fullName>
    </submittedName>
</protein>
<dbReference type="InterPro" id="IPR050879">
    <property type="entry name" value="Acyltransferase_3"/>
</dbReference>
<keyword evidence="1" id="KW-1133">Transmembrane helix</keyword>
<feature type="transmembrane region" description="Helical" evidence="1">
    <location>
        <begin position="126"/>
        <end position="146"/>
    </location>
</feature>
<accession>A0A7C9HS70</accession>
<keyword evidence="1" id="KW-0812">Transmembrane</keyword>
<dbReference type="GO" id="GO:0016747">
    <property type="term" value="F:acyltransferase activity, transferring groups other than amino-acyl groups"/>
    <property type="evidence" value="ECO:0007669"/>
    <property type="project" value="InterPro"/>
</dbReference>
<dbReference type="EMBL" id="WQLB01000016">
    <property type="protein sequence ID" value="MVN87569.1"/>
    <property type="molecule type" value="Genomic_DNA"/>
</dbReference>
<evidence type="ECO:0000313" key="3">
    <source>
        <dbReference type="EMBL" id="MVN87569.1"/>
    </source>
</evidence>
<feature type="transmembrane region" description="Helical" evidence="1">
    <location>
        <begin position="183"/>
        <end position="205"/>
    </location>
</feature>
<dbReference type="GO" id="GO:0000271">
    <property type="term" value="P:polysaccharide biosynthetic process"/>
    <property type="evidence" value="ECO:0007669"/>
    <property type="project" value="TreeGrafter"/>
</dbReference>
<dbReference type="GO" id="GO:0016020">
    <property type="term" value="C:membrane"/>
    <property type="evidence" value="ECO:0007669"/>
    <property type="project" value="TreeGrafter"/>
</dbReference>
<dbReference type="PANTHER" id="PTHR23028">
    <property type="entry name" value="ACETYLTRANSFERASE"/>
    <property type="match status" value="1"/>
</dbReference>
<gene>
    <name evidence="3" type="ORF">GO986_12410</name>
</gene>